<dbReference type="AlphaFoldDB" id="A0AAD6IC61"/>
<dbReference type="Proteomes" id="UP001219568">
    <property type="component" value="Unassembled WGS sequence"/>
</dbReference>
<organism evidence="1 2">
    <name type="scientific">Penicillium canescens</name>
    <dbReference type="NCBI Taxonomy" id="5083"/>
    <lineage>
        <taxon>Eukaryota</taxon>
        <taxon>Fungi</taxon>
        <taxon>Dikarya</taxon>
        <taxon>Ascomycota</taxon>
        <taxon>Pezizomycotina</taxon>
        <taxon>Eurotiomycetes</taxon>
        <taxon>Eurotiomycetidae</taxon>
        <taxon>Eurotiales</taxon>
        <taxon>Aspergillaceae</taxon>
        <taxon>Penicillium</taxon>
    </lineage>
</organism>
<sequence length="255" mass="28485">MDPAIHVPLALSPSSIRPASTRSTGVTHLKHLINNYLSNLEFDRPGTHNGMAYAIEKGVESHFVSLPLDEGMCFPVRPVFGVAATFAHQAYTGLSLELQIQCAILLAYMFIVDDIARCSMKGLDSFGQKFFDQRDHTDYILNGLDGHIRGLSNHYGPSCYSQITQGLIAYVNGEGIRCPEQSNFVDDWAKLRGLSSLEILEQFANGGVKAMKEIDALPLDPLIVERVQIFTKGWIMLGIAHREYYLLELFQDEYL</sequence>
<evidence type="ECO:0000313" key="1">
    <source>
        <dbReference type="EMBL" id="KAJ6041391.1"/>
    </source>
</evidence>
<reference evidence="1" key="1">
    <citation type="journal article" date="2023" name="IMA Fungus">
        <title>Comparative genomic study of the Penicillium genus elucidates a diverse pangenome and 15 lateral gene transfer events.</title>
        <authorList>
            <person name="Petersen C."/>
            <person name="Sorensen T."/>
            <person name="Nielsen M.R."/>
            <person name="Sondergaard T.E."/>
            <person name="Sorensen J.L."/>
            <person name="Fitzpatrick D.A."/>
            <person name="Frisvad J.C."/>
            <person name="Nielsen K.L."/>
        </authorList>
    </citation>
    <scope>NUCLEOTIDE SEQUENCE</scope>
    <source>
        <strain evidence="1">IBT 15450</strain>
    </source>
</reference>
<dbReference type="SUPFAM" id="SSF48576">
    <property type="entry name" value="Terpenoid synthases"/>
    <property type="match status" value="1"/>
</dbReference>
<gene>
    <name evidence="1" type="ORF">N7460_006781</name>
</gene>
<dbReference type="InterPro" id="IPR008949">
    <property type="entry name" value="Isoprenoid_synthase_dom_sf"/>
</dbReference>
<name>A0AAD6IC61_PENCN</name>
<dbReference type="EMBL" id="JAQJZL010000005">
    <property type="protein sequence ID" value="KAJ6041391.1"/>
    <property type="molecule type" value="Genomic_DNA"/>
</dbReference>
<evidence type="ECO:0000313" key="2">
    <source>
        <dbReference type="Proteomes" id="UP001219568"/>
    </source>
</evidence>
<keyword evidence="2" id="KW-1185">Reference proteome</keyword>
<proteinExistence type="predicted"/>
<reference evidence="1" key="2">
    <citation type="submission" date="2023-01" db="EMBL/GenBank/DDBJ databases">
        <authorList>
            <person name="Petersen C."/>
        </authorList>
    </citation>
    <scope>NUCLEOTIDE SEQUENCE</scope>
    <source>
        <strain evidence="1">IBT 15450</strain>
    </source>
</reference>
<comment type="caution">
    <text evidence="1">The sequence shown here is derived from an EMBL/GenBank/DDBJ whole genome shotgun (WGS) entry which is preliminary data.</text>
</comment>
<protein>
    <submittedName>
        <fullName evidence="1">Uncharacterized protein</fullName>
    </submittedName>
</protein>
<dbReference type="Gene3D" id="1.10.600.10">
    <property type="entry name" value="Farnesyl Diphosphate Synthase"/>
    <property type="match status" value="1"/>
</dbReference>
<accession>A0AAD6IC61</accession>